<reference evidence="1" key="1">
    <citation type="journal article" date="2015" name="Nature">
        <title>Complex archaea that bridge the gap between prokaryotes and eukaryotes.</title>
        <authorList>
            <person name="Spang A."/>
            <person name="Saw J.H."/>
            <person name="Jorgensen S.L."/>
            <person name="Zaremba-Niedzwiedzka K."/>
            <person name="Martijn J."/>
            <person name="Lind A.E."/>
            <person name="van Eijk R."/>
            <person name="Schleper C."/>
            <person name="Guy L."/>
            <person name="Ettema T.J."/>
        </authorList>
    </citation>
    <scope>NUCLEOTIDE SEQUENCE</scope>
</reference>
<organism evidence="1">
    <name type="scientific">marine sediment metagenome</name>
    <dbReference type="NCBI Taxonomy" id="412755"/>
    <lineage>
        <taxon>unclassified sequences</taxon>
        <taxon>metagenomes</taxon>
        <taxon>ecological metagenomes</taxon>
    </lineage>
</organism>
<accession>A0A0F9SLR8</accession>
<comment type="caution">
    <text evidence="1">The sequence shown here is derived from an EMBL/GenBank/DDBJ whole genome shotgun (WGS) entry which is preliminary data.</text>
</comment>
<gene>
    <name evidence="1" type="ORF">LCGC14_0759650</name>
</gene>
<sequence>MDPELIARMVQDLLAQSDVTSVADPRERREPEPQGDIKNLLFNLLQGADPTMGLGSSLAGAIPDRPNLPLQIAAGLLTGGSLKSLFKGAAGMGRKAISAADEAFDLLLDRLGTSSTRTMTESRTARTLERLLPGESITSLVRGEEEMRDAALLQEVIDDRISREAVSLKPSVTQGAESGVSEAQAKLNELLGLPPGNAPKPVTRADFQVSERVEGAIDRLDRGGQVLNRKDADFQALVEQIISLFVDQKPKG</sequence>
<protein>
    <submittedName>
        <fullName evidence="1">Uncharacterized protein</fullName>
    </submittedName>
</protein>
<proteinExistence type="predicted"/>
<evidence type="ECO:0000313" key="1">
    <source>
        <dbReference type="EMBL" id="KKN37821.1"/>
    </source>
</evidence>
<name>A0A0F9SLR8_9ZZZZ</name>
<dbReference type="EMBL" id="LAZR01001868">
    <property type="protein sequence ID" value="KKN37821.1"/>
    <property type="molecule type" value="Genomic_DNA"/>
</dbReference>
<dbReference type="AlphaFoldDB" id="A0A0F9SLR8"/>